<evidence type="ECO:0000313" key="1">
    <source>
        <dbReference type="EMBL" id="KAK1866710.1"/>
    </source>
</evidence>
<dbReference type="EMBL" id="CM020619">
    <property type="protein sequence ID" value="KAK1866710.1"/>
    <property type="molecule type" value="Genomic_DNA"/>
</dbReference>
<keyword evidence="2" id="KW-1185">Reference proteome</keyword>
<organism evidence="1 2">
    <name type="scientific">Pyropia yezoensis</name>
    <name type="common">Susabi-nori</name>
    <name type="synonym">Porphyra yezoensis</name>
    <dbReference type="NCBI Taxonomy" id="2788"/>
    <lineage>
        <taxon>Eukaryota</taxon>
        <taxon>Rhodophyta</taxon>
        <taxon>Bangiophyceae</taxon>
        <taxon>Bangiales</taxon>
        <taxon>Bangiaceae</taxon>
        <taxon>Pyropia</taxon>
    </lineage>
</organism>
<evidence type="ECO:0000313" key="2">
    <source>
        <dbReference type="Proteomes" id="UP000798662"/>
    </source>
</evidence>
<accession>A0ACC3C9B4</accession>
<name>A0ACC3C9B4_PYRYE</name>
<proteinExistence type="predicted"/>
<reference evidence="1" key="1">
    <citation type="submission" date="2019-11" db="EMBL/GenBank/DDBJ databases">
        <title>Nori genome reveals adaptations in red seaweeds to the harsh intertidal environment.</title>
        <authorList>
            <person name="Wang D."/>
            <person name="Mao Y."/>
        </authorList>
    </citation>
    <scope>NUCLEOTIDE SEQUENCE</scope>
    <source>
        <tissue evidence="1">Gametophyte</tissue>
    </source>
</reference>
<dbReference type="Proteomes" id="UP000798662">
    <property type="component" value="Chromosome 2"/>
</dbReference>
<gene>
    <name evidence="1" type="ORF">I4F81_009226</name>
</gene>
<sequence length="574" mass="58850">MSVMDVVELASVLARRYYGPKSGAVVYALQQNPRSTVAELVGPASDALLAQHRRMLSVSDAAAPPPPLSREDVCRSLAALIQGGVVLVVGTAAPAEGGDGGTAAGRPSGAAGTSGGAAKRRRAGDGGDSTPPPLTHRYVVDTAPLILRLRHPFYSRLTQDQVSVPAGAMMGCLLARGRATSASLVATVVAAGEVADAKEAEEALAALLLHKYMRVVDVGFGGRPPVAGGGAGALAGAPGGGFGGGFGGGGGGGGGGSPGSSAGGSAGGSAGSDGSPTPSATNDVTVWTADMGHMQRLLLEDLCAFVAWSRLGVDASRVVRAAMRRTLRYPPSRDGSGATPSVPVSDVVAAVKETVPPQTALSLLSAMARPEHRYVDLGTSGVGEGGGGAGPSVGRTVAVRYGVMVRAVQAATVEYYVKKRWGTPAHRVYRLLTSAGVGSLELKDIGDAVLLQQAHTRELLYRLLLAGLVRVTEVAKSTEHKASAAYHLWSADGTEGVARVLGASVKAATNYLLRVEVLERCLDRVRREVHDDDSAASAEVEALQRRIDALDVTLLRLDKEIMVLRDLGDETGTL</sequence>
<comment type="caution">
    <text evidence="1">The sequence shown here is derived from an EMBL/GenBank/DDBJ whole genome shotgun (WGS) entry which is preliminary data.</text>
</comment>
<protein>
    <submittedName>
        <fullName evidence="1">Uncharacterized protein</fullName>
    </submittedName>
</protein>